<sequence>MTIEEFVYLLFFYFCRFFYSWNKL</sequence>
<dbReference type="AlphaFoldDB" id="A0A9Q0WR85"/>
<reference evidence="1" key="1">
    <citation type="submission" date="2022-11" db="EMBL/GenBank/DDBJ databases">
        <authorList>
            <person name="Hyden B.L."/>
            <person name="Feng K."/>
            <person name="Yates T."/>
            <person name="Jawdy S."/>
            <person name="Smart L.B."/>
            <person name="Muchero W."/>
        </authorList>
    </citation>
    <scope>NUCLEOTIDE SEQUENCE</scope>
    <source>
        <tissue evidence="1">Shoot tip</tissue>
    </source>
</reference>
<dbReference type="EMBL" id="JAPFFK010000003">
    <property type="protein sequence ID" value="KAJ6770648.1"/>
    <property type="molecule type" value="Genomic_DNA"/>
</dbReference>
<gene>
    <name evidence="1" type="ORF">OIU79_021326</name>
</gene>
<evidence type="ECO:0000313" key="2">
    <source>
        <dbReference type="Proteomes" id="UP001151532"/>
    </source>
</evidence>
<accession>A0A9Q0WR85</accession>
<dbReference type="Proteomes" id="UP001151532">
    <property type="component" value="Chromosome 11"/>
</dbReference>
<comment type="caution">
    <text evidence="1">The sequence shown here is derived from an EMBL/GenBank/DDBJ whole genome shotgun (WGS) entry which is preliminary data.</text>
</comment>
<evidence type="ECO:0000313" key="1">
    <source>
        <dbReference type="EMBL" id="KAJ6770648.1"/>
    </source>
</evidence>
<keyword evidence="2" id="KW-1185">Reference proteome</keyword>
<protein>
    <submittedName>
        <fullName evidence="1">Uncharacterized protein</fullName>
    </submittedName>
</protein>
<proteinExistence type="predicted"/>
<organism evidence="1 2">
    <name type="scientific">Salix purpurea</name>
    <name type="common">Purple osier willow</name>
    <dbReference type="NCBI Taxonomy" id="77065"/>
    <lineage>
        <taxon>Eukaryota</taxon>
        <taxon>Viridiplantae</taxon>
        <taxon>Streptophyta</taxon>
        <taxon>Embryophyta</taxon>
        <taxon>Tracheophyta</taxon>
        <taxon>Spermatophyta</taxon>
        <taxon>Magnoliopsida</taxon>
        <taxon>eudicotyledons</taxon>
        <taxon>Gunneridae</taxon>
        <taxon>Pentapetalae</taxon>
        <taxon>rosids</taxon>
        <taxon>fabids</taxon>
        <taxon>Malpighiales</taxon>
        <taxon>Salicaceae</taxon>
        <taxon>Saliceae</taxon>
        <taxon>Salix</taxon>
    </lineage>
</organism>
<name>A0A9Q0WR85_SALPP</name>
<reference evidence="1" key="2">
    <citation type="journal article" date="2023" name="Int. J. Mol. Sci.">
        <title>De Novo Assembly and Annotation of 11 Diverse Shrub Willow (Salix) Genomes Reveals Novel Gene Organization in Sex-Linked Regions.</title>
        <authorList>
            <person name="Hyden B."/>
            <person name="Feng K."/>
            <person name="Yates T.B."/>
            <person name="Jawdy S."/>
            <person name="Cereghino C."/>
            <person name="Smart L.B."/>
            <person name="Muchero W."/>
        </authorList>
    </citation>
    <scope>NUCLEOTIDE SEQUENCE</scope>
    <source>
        <tissue evidence="1">Shoot tip</tissue>
    </source>
</reference>